<evidence type="ECO:0000313" key="1">
    <source>
        <dbReference type="EMBL" id="KGO92952.1"/>
    </source>
</evidence>
<dbReference type="Proteomes" id="UP000030111">
    <property type="component" value="Unassembled WGS sequence"/>
</dbReference>
<dbReference type="RefSeq" id="WP_026993016.1">
    <property type="nucleotide sequence ID" value="NZ_JRLY01000007.1"/>
</dbReference>
<dbReference type="AlphaFoldDB" id="A0A0A2MJY1"/>
<keyword evidence="2" id="KW-1185">Reference proteome</keyword>
<dbReference type="EMBL" id="JRLY01000007">
    <property type="protein sequence ID" value="KGO92952.1"/>
    <property type="molecule type" value="Genomic_DNA"/>
</dbReference>
<accession>A0A0A2MJY1</accession>
<sequence>MRIIILLLLLISGFNLRSQELTKATRTQSTLSFSHVGDSIIKLINPQNSVIIKTPENYREFYITKVDNNYSGYLIKNLENDMLPKIESTQPMLTEIFTFDADVIYQNLLKKNLNYIIQLTEDEIQKKNDKAKQKSKKHYLSYSLPKASHDAMVTIIINGPQSKSATYRWVLIDAEDLHHVSALKIFYDVQQYLAVTFKEAYK</sequence>
<protein>
    <submittedName>
        <fullName evidence="1">Uncharacterized protein</fullName>
    </submittedName>
</protein>
<organism evidence="1 2">
    <name type="scientific">Flavobacterium subsaxonicum WB 4.1-42 = DSM 21790</name>
    <dbReference type="NCBI Taxonomy" id="1121898"/>
    <lineage>
        <taxon>Bacteria</taxon>
        <taxon>Pseudomonadati</taxon>
        <taxon>Bacteroidota</taxon>
        <taxon>Flavobacteriia</taxon>
        <taxon>Flavobacteriales</taxon>
        <taxon>Flavobacteriaceae</taxon>
        <taxon>Flavobacterium</taxon>
    </lineage>
</organism>
<dbReference type="eggNOG" id="ENOG5030R5J">
    <property type="taxonomic scope" value="Bacteria"/>
</dbReference>
<evidence type="ECO:0000313" key="2">
    <source>
        <dbReference type="Proteomes" id="UP000030111"/>
    </source>
</evidence>
<reference evidence="1 2" key="1">
    <citation type="submission" date="2013-09" db="EMBL/GenBank/DDBJ databases">
        <authorList>
            <person name="Zeng Z."/>
            <person name="Chen C."/>
        </authorList>
    </citation>
    <scope>NUCLEOTIDE SEQUENCE [LARGE SCALE GENOMIC DNA]</scope>
    <source>
        <strain evidence="1 2">WB 4.1-42</strain>
    </source>
</reference>
<comment type="caution">
    <text evidence="1">The sequence shown here is derived from an EMBL/GenBank/DDBJ whole genome shotgun (WGS) entry which is preliminary data.</text>
</comment>
<gene>
    <name evidence="1" type="ORF">Q766_10000</name>
</gene>
<proteinExistence type="predicted"/>
<dbReference type="STRING" id="1121898.GCA_000422725_02688"/>
<name>A0A0A2MJY1_9FLAO</name>